<sequence>MEFSLFKLPTEIQSRMLHLIQSPDLRTILSIKQFHPLIADNAVFMTFTDTQAINCESYFPCDGKLFKDVNISDPESLVKVSQTLKSDKIVLLDMFFSRPDVSTLTPQTLEFITSLAKTNTVHLAYHANHEDKIVGTRINDIKSLIAIITQLTFPNNISVILDVGKYMAFEYDRLPANIYFPKVFMSDSSVDVLFLQSNQCCRLNEIEFYAETKQINVMNPTAEDVKDCDLDYDTEYLNIFSETDTVPCSLFHKRICSPTLIDLDKVIFVEDVVLENCENLSVAFEPLGTGKFGISGLETPRLNKLLLSLDSEAYEDFTLEEVYAPQLQILTLNFPDAGVTSKLPRYPNIKTESLLLGEIRWLSSCNMFITDKILTESSLLNLEVWDCRGSFSAYSEGKKPVEILQKWELPSLRYISVSGLNEFPPLKAKNLEAVNMESGGCVSLEQISQQAPGLIYVSIIAARLNVGTPEFSNIRSLDIKLSQAPENGSRFYQEFNNISFPNLKIFDFEIQASQYEEIIDFHFDAPLLEFMKLHIVVAEEHEAESSGLIHYEESNFEYQYTISLFPQLKHLLIPSVFKKLQISKCPNIETVQAYNPTYNSKFNMDTSENLRFLNLGPMTQTSWEPLVSFAIDRSRVRILGVVMDSEGPDSDEYSVDNFRAIATDENHHKHYLKLVKSREESLRIGYKHIMDEFHAKLVSEAKEKNKDMRFPCMISGV</sequence>
<evidence type="ECO:0000313" key="1">
    <source>
        <dbReference type="EMBL" id="KAH3680365.1"/>
    </source>
</evidence>
<organism evidence="1 2">
    <name type="scientific">Wickerhamomyces pijperi</name>
    <name type="common">Yeast</name>
    <name type="synonym">Pichia pijperi</name>
    <dbReference type="NCBI Taxonomy" id="599730"/>
    <lineage>
        <taxon>Eukaryota</taxon>
        <taxon>Fungi</taxon>
        <taxon>Dikarya</taxon>
        <taxon>Ascomycota</taxon>
        <taxon>Saccharomycotina</taxon>
        <taxon>Saccharomycetes</taxon>
        <taxon>Phaffomycetales</taxon>
        <taxon>Wickerhamomycetaceae</taxon>
        <taxon>Wickerhamomyces</taxon>
    </lineage>
</organism>
<dbReference type="Proteomes" id="UP000774326">
    <property type="component" value="Unassembled WGS sequence"/>
</dbReference>
<evidence type="ECO:0008006" key="3">
    <source>
        <dbReference type="Google" id="ProtNLM"/>
    </source>
</evidence>
<proteinExistence type="predicted"/>
<accession>A0A9P8PZE7</accession>
<name>A0A9P8PZE7_WICPI</name>
<protein>
    <recommendedName>
        <fullName evidence="3">F-box domain-containing protein</fullName>
    </recommendedName>
</protein>
<comment type="caution">
    <text evidence="1">The sequence shown here is derived from an EMBL/GenBank/DDBJ whole genome shotgun (WGS) entry which is preliminary data.</text>
</comment>
<dbReference type="EMBL" id="JAEUBG010004744">
    <property type="protein sequence ID" value="KAH3680365.1"/>
    <property type="molecule type" value="Genomic_DNA"/>
</dbReference>
<dbReference type="AlphaFoldDB" id="A0A9P8PZE7"/>
<reference evidence="1" key="2">
    <citation type="submission" date="2021-01" db="EMBL/GenBank/DDBJ databases">
        <authorList>
            <person name="Schikora-Tamarit M.A."/>
        </authorList>
    </citation>
    <scope>NUCLEOTIDE SEQUENCE</scope>
    <source>
        <strain evidence="1">CBS2887</strain>
    </source>
</reference>
<evidence type="ECO:0000313" key="2">
    <source>
        <dbReference type="Proteomes" id="UP000774326"/>
    </source>
</evidence>
<gene>
    <name evidence="1" type="ORF">WICPIJ_008305</name>
</gene>
<keyword evidence="2" id="KW-1185">Reference proteome</keyword>
<reference evidence="1" key="1">
    <citation type="journal article" date="2021" name="Open Biol.">
        <title>Shared evolutionary footprints suggest mitochondrial oxidative damage underlies multiple complex I losses in fungi.</title>
        <authorList>
            <person name="Schikora-Tamarit M.A."/>
            <person name="Marcet-Houben M."/>
            <person name="Nosek J."/>
            <person name="Gabaldon T."/>
        </authorList>
    </citation>
    <scope>NUCLEOTIDE SEQUENCE</scope>
    <source>
        <strain evidence="1">CBS2887</strain>
    </source>
</reference>